<sequence length="203" mass="22724">MQLRKEKYITSLVRLLDCLDTFIIDDLLNSISRILINTKETGEVQKEDEFRQIMIKNGGMNKLVQYFFDYEIDSSCKDIVAIAIGSINAAVQIPDEFRGAVICHLKKIKEDSDILQLIGKSLAGLAKNIVKKEELPMSDHPFVDDDACVGCQTCANSCPNTDVLWEFNSDGKAVFRIANKDECIHCQTCMNSCPAGAITFKVY</sequence>
<dbReference type="Proteomes" id="UP000324800">
    <property type="component" value="Unassembled WGS sequence"/>
</dbReference>
<dbReference type="AlphaFoldDB" id="A0A5J4UY00"/>
<dbReference type="InterPro" id="IPR050157">
    <property type="entry name" value="PSI_iron-sulfur_center"/>
</dbReference>
<dbReference type="PANTHER" id="PTHR24960:SF79">
    <property type="entry name" value="PHOTOSYSTEM I IRON-SULFUR CENTER"/>
    <property type="match status" value="1"/>
</dbReference>
<comment type="caution">
    <text evidence="6">The sequence shown here is derived from an EMBL/GenBank/DDBJ whole genome shotgun (WGS) entry which is preliminary data.</text>
</comment>
<dbReference type="PROSITE" id="PS00198">
    <property type="entry name" value="4FE4S_FER_1"/>
    <property type="match status" value="1"/>
</dbReference>
<dbReference type="Pfam" id="PF14697">
    <property type="entry name" value="Fer4_21"/>
    <property type="match status" value="1"/>
</dbReference>
<name>A0A5J4UY00_9EUKA</name>
<keyword evidence="3" id="KW-0408">Iron</keyword>
<gene>
    <name evidence="6" type="ORF">EZS28_029095</name>
</gene>
<feature type="domain" description="4Fe-4S ferredoxin-type" evidence="5">
    <location>
        <begin position="173"/>
        <end position="203"/>
    </location>
</feature>
<evidence type="ECO:0000313" key="7">
    <source>
        <dbReference type="Proteomes" id="UP000324800"/>
    </source>
</evidence>
<evidence type="ECO:0000256" key="2">
    <source>
        <dbReference type="ARBA" id="ARBA00022723"/>
    </source>
</evidence>
<dbReference type="SUPFAM" id="SSF54862">
    <property type="entry name" value="4Fe-4S ferredoxins"/>
    <property type="match status" value="1"/>
</dbReference>
<evidence type="ECO:0000256" key="1">
    <source>
        <dbReference type="ARBA" id="ARBA00022485"/>
    </source>
</evidence>
<dbReference type="Gene3D" id="3.30.70.20">
    <property type="match status" value="1"/>
</dbReference>
<keyword evidence="2" id="KW-0479">Metal-binding</keyword>
<dbReference type="GO" id="GO:0046872">
    <property type="term" value="F:metal ion binding"/>
    <property type="evidence" value="ECO:0007669"/>
    <property type="project" value="UniProtKB-KW"/>
</dbReference>
<dbReference type="GO" id="GO:0051539">
    <property type="term" value="F:4 iron, 4 sulfur cluster binding"/>
    <property type="evidence" value="ECO:0007669"/>
    <property type="project" value="UniProtKB-KW"/>
</dbReference>
<organism evidence="6 7">
    <name type="scientific">Streblomastix strix</name>
    <dbReference type="NCBI Taxonomy" id="222440"/>
    <lineage>
        <taxon>Eukaryota</taxon>
        <taxon>Metamonada</taxon>
        <taxon>Preaxostyla</taxon>
        <taxon>Oxymonadida</taxon>
        <taxon>Streblomastigidae</taxon>
        <taxon>Streblomastix</taxon>
    </lineage>
</organism>
<evidence type="ECO:0000313" key="6">
    <source>
        <dbReference type="EMBL" id="KAA6375379.1"/>
    </source>
</evidence>
<accession>A0A5J4UY00</accession>
<keyword evidence="4" id="KW-0411">Iron-sulfur</keyword>
<evidence type="ECO:0000256" key="4">
    <source>
        <dbReference type="ARBA" id="ARBA00023014"/>
    </source>
</evidence>
<dbReference type="InterPro" id="IPR017896">
    <property type="entry name" value="4Fe4S_Fe-S-bd"/>
</dbReference>
<keyword evidence="1" id="KW-0004">4Fe-4S</keyword>
<dbReference type="PROSITE" id="PS51379">
    <property type="entry name" value="4FE4S_FER_2"/>
    <property type="match status" value="2"/>
</dbReference>
<proteinExistence type="predicted"/>
<evidence type="ECO:0000259" key="5">
    <source>
        <dbReference type="PROSITE" id="PS51379"/>
    </source>
</evidence>
<dbReference type="InterPro" id="IPR017900">
    <property type="entry name" value="4Fe4S_Fe_S_CS"/>
</dbReference>
<dbReference type="PANTHER" id="PTHR24960">
    <property type="entry name" value="PHOTOSYSTEM I IRON-SULFUR CENTER-RELATED"/>
    <property type="match status" value="1"/>
</dbReference>
<reference evidence="6 7" key="1">
    <citation type="submission" date="2019-03" db="EMBL/GenBank/DDBJ databases">
        <title>Single cell metagenomics reveals metabolic interactions within the superorganism composed of flagellate Streblomastix strix and complex community of Bacteroidetes bacteria on its surface.</title>
        <authorList>
            <person name="Treitli S.C."/>
            <person name="Kolisko M."/>
            <person name="Husnik F."/>
            <person name="Keeling P."/>
            <person name="Hampl V."/>
        </authorList>
    </citation>
    <scope>NUCLEOTIDE SEQUENCE [LARGE SCALE GENOMIC DNA]</scope>
    <source>
        <strain evidence="6">ST1C</strain>
    </source>
</reference>
<protein>
    <recommendedName>
        <fullName evidence="5">4Fe-4S ferredoxin-type domain-containing protein</fullName>
    </recommendedName>
</protein>
<dbReference type="EMBL" id="SNRW01011275">
    <property type="protein sequence ID" value="KAA6375379.1"/>
    <property type="molecule type" value="Genomic_DNA"/>
</dbReference>
<feature type="domain" description="4Fe-4S ferredoxin-type" evidence="5">
    <location>
        <begin position="139"/>
        <end position="170"/>
    </location>
</feature>
<evidence type="ECO:0000256" key="3">
    <source>
        <dbReference type="ARBA" id="ARBA00023004"/>
    </source>
</evidence>